<proteinExistence type="predicted"/>
<protein>
    <submittedName>
        <fullName evidence="1">Uncharacterized protein</fullName>
    </submittedName>
</protein>
<name>A0A160T1G1_9CHLR</name>
<reference evidence="1" key="1">
    <citation type="submission" date="2016-01" db="EMBL/GenBank/DDBJ databases">
        <authorList>
            <person name="Mcilroy J.S."/>
            <person name="Karst M S."/>
            <person name="Albertsen M."/>
        </authorList>
    </citation>
    <scope>NUCLEOTIDE SEQUENCE</scope>
    <source>
        <strain evidence="1">Cfx-K</strain>
    </source>
</reference>
<evidence type="ECO:0000313" key="2">
    <source>
        <dbReference type="Proteomes" id="UP000215027"/>
    </source>
</evidence>
<organism evidence="1 2">
    <name type="scientific">Candidatus Promineifilum breve</name>
    <dbReference type="NCBI Taxonomy" id="1806508"/>
    <lineage>
        <taxon>Bacteria</taxon>
        <taxon>Bacillati</taxon>
        <taxon>Chloroflexota</taxon>
        <taxon>Ardenticatenia</taxon>
        <taxon>Candidatus Promineifilales</taxon>
        <taxon>Candidatus Promineifilaceae</taxon>
        <taxon>Candidatus Promineifilum</taxon>
    </lineage>
</organism>
<dbReference type="EMBL" id="LN890655">
    <property type="protein sequence ID" value="CUS03861.2"/>
    <property type="molecule type" value="Genomic_DNA"/>
</dbReference>
<dbReference type="AlphaFoldDB" id="A0A160T1G1"/>
<keyword evidence="2" id="KW-1185">Reference proteome</keyword>
<evidence type="ECO:0000313" key="1">
    <source>
        <dbReference type="EMBL" id="CUS03861.2"/>
    </source>
</evidence>
<sequence length="25" mass="2770">MQACKFCKPFLGKAFGQTKVSYVST</sequence>
<dbReference type="Proteomes" id="UP000215027">
    <property type="component" value="Chromosome I"/>
</dbReference>
<gene>
    <name evidence="1" type="ORF">CFX0092_A1983</name>
</gene>
<dbReference type="KEGG" id="pbf:CFX0092_A1983"/>
<accession>A0A160T1G1</accession>